<feature type="non-terminal residue" evidence="15">
    <location>
        <position position="1"/>
    </location>
</feature>
<dbReference type="InterPro" id="IPR000276">
    <property type="entry name" value="GPCR_Rhodpsn"/>
</dbReference>
<organism evidence="15 16">
    <name type="scientific">Atractosteus spatula</name>
    <name type="common">Alligator gar</name>
    <name type="synonym">Lepisosteus spatula</name>
    <dbReference type="NCBI Taxonomy" id="7917"/>
    <lineage>
        <taxon>Eukaryota</taxon>
        <taxon>Metazoa</taxon>
        <taxon>Chordata</taxon>
        <taxon>Craniata</taxon>
        <taxon>Vertebrata</taxon>
        <taxon>Euteleostomi</taxon>
        <taxon>Actinopterygii</taxon>
        <taxon>Neopterygii</taxon>
        <taxon>Holostei</taxon>
        <taxon>Semionotiformes</taxon>
        <taxon>Lepisosteidae</taxon>
        <taxon>Atractosteus</taxon>
    </lineage>
</organism>
<dbReference type="PANTHER" id="PTHR26450">
    <property type="entry name" value="OLFACTORY RECEPTOR 56B1-RELATED"/>
    <property type="match status" value="1"/>
</dbReference>
<dbReference type="EMBL" id="JAAWVO010011661">
    <property type="protein sequence ID" value="MBN3313430.1"/>
    <property type="molecule type" value="Genomic_DNA"/>
</dbReference>
<comment type="subcellular location">
    <subcellularLocation>
        <location evidence="1">Cell membrane</location>
        <topology evidence="1">Multi-pass membrane protein</topology>
    </subcellularLocation>
</comment>
<gene>
    <name evidence="15" type="primary">Or51e2_0</name>
    <name evidence="15" type="ORF">GTO95_0005274</name>
</gene>
<name>A0A8J7NI75_ATRSP</name>
<evidence type="ECO:0000256" key="12">
    <source>
        <dbReference type="ARBA" id="ARBA00023224"/>
    </source>
</evidence>
<dbReference type="PRINTS" id="PR00245">
    <property type="entry name" value="OLFACTORYR"/>
</dbReference>
<dbReference type="InterPro" id="IPR017452">
    <property type="entry name" value="GPCR_Rhodpsn_7TM"/>
</dbReference>
<evidence type="ECO:0000256" key="8">
    <source>
        <dbReference type="ARBA" id="ARBA00023136"/>
    </source>
</evidence>
<reference evidence="15" key="1">
    <citation type="journal article" date="2021" name="Cell">
        <title>Tracing the genetic footprints of vertebrate landing in non-teleost ray-finned fishes.</title>
        <authorList>
            <person name="Bi X."/>
            <person name="Wang K."/>
            <person name="Yang L."/>
            <person name="Pan H."/>
            <person name="Jiang H."/>
            <person name="Wei Q."/>
            <person name="Fang M."/>
            <person name="Yu H."/>
            <person name="Zhu C."/>
            <person name="Cai Y."/>
            <person name="He Y."/>
            <person name="Gan X."/>
            <person name="Zeng H."/>
            <person name="Yu D."/>
            <person name="Zhu Y."/>
            <person name="Jiang H."/>
            <person name="Qiu Q."/>
            <person name="Yang H."/>
            <person name="Zhang Y.E."/>
            <person name="Wang W."/>
            <person name="Zhu M."/>
            <person name="He S."/>
            <person name="Zhang G."/>
        </authorList>
    </citation>
    <scope>NUCLEOTIDE SEQUENCE</scope>
    <source>
        <strain evidence="15">Allg_001</strain>
    </source>
</reference>
<feature type="non-terminal residue" evidence="15">
    <location>
        <position position="330"/>
    </location>
</feature>
<evidence type="ECO:0000313" key="15">
    <source>
        <dbReference type="EMBL" id="MBN3313430.1"/>
    </source>
</evidence>
<feature type="transmembrane region" description="Helical" evidence="13">
    <location>
        <begin position="62"/>
        <end position="80"/>
    </location>
</feature>
<keyword evidence="3" id="KW-0716">Sensory transduction</keyword>
<evidence type="ECO:0000256" key="3">
    <source>
        <dbReference type="ARBA" id="ARBA00022606"/>
    </source>
</evidence>
<dbReference type="Pfam" id="PF13853">
    <property type="entry name" value="7tm_4"/>
    <property type="match status" value="1"/>
</dbReference>
<dbReference type="PROSITE" id="PS50262">
    <property type="entry name" value="G_PROTEIN_RECEP_F1_2"/>
    <property type="match status" value="1"/>
</dbReference>
<feature type="transmembrane region" description="Helical" evidence="13">
    <location>
        <begin position="242"/>
        <end position="264"/>
    </location>
</feature>
<evidence type="ECO:0000256" key="5">
    <source>
        <dbReference type="ARBA" id="ARBA00022725"/>
    </source>
</evidence>
<evidence type="ECO:0000256" key="7">
    <source>
        <dbReference type="ARBA" id="ARBA00023040"/>
    </source>
</evidence>
<evidence type="ECO:0000313" key="16">
    <source>
        <dbReference type="Proteomes" id="UP000736164"/>
    </source>
</evidence>
<keyword evidence="6 13" id="KW-1133">Transmembrane helix</keyword>
<dbReference type="SMART" id="SM01381">
    <property type="entry name" value="7TM_GPCR_Srsx"/>
    <property type="match status" value="1"/>
</dbReference>
<protein>
    <submittedName>
        <fullName evidence="15">O51E2 protein</fullName>
    </submittedName>
</protein>
<keyword evidence="5" id="KW-0552">Olfaction</keyword>
<keyword evidence="2" id="KW-1003">Cell membrane</keyword>
<dbReference type="GO" id="GO:0004930">
    <property type="term" value="F:G protein-coupled receptor activity"/>
    <property type="evidence" value="ECO:0007669"/>
    <property type="project" value="UniProtKB-KW"/>
</dbReference>
<dbReference type="GO" id="GO:0005886">
    <property type="term" value="C:plasma membrane"/>
    <property type="evidence" value="ECO:0007669"/>
    <property type="project" value="UniProtKB-SubCell"/>
</dbReference>
<dbReference type="InterPro" id="IPR050402">
    <property type="entry name" value="OR51/52/56-like"/>
</dbReference>
<dbReference type="PRINTS" id="PR00237">
    <property type="entry name" value="GPCRRHODOPSN"/>
</dbReference>
<feature type="transmembrane region" description="Helical" evidence="13">
    <location>
        <begin position="27"/>
        <end position="50"/>
    </location>
</feature>
<evidence type="ECO:0000256" key="1">
    <source>
        <dbReference type="ARBA" id="ARBA00004651"/>
    </source>
</evidence>
<dbReference type="FunFam" id="1.20.1070.10:FF:000024">
    <property type="entry name" value="Olfactory receptor"/>
    <property type="match status" value="1"/>
</dbReference>
<dbReference type="InterPro" id="IPR000725">
    <property type="entry name" value="Olfact_rcpt"/>
</dbReference>
<keyword evidence="9" id="KW-1015">Disulfide bond</keyword>
<dbReference type="PANTHER" id="PTHR26450:SF391">
    <property type="entry name" value="ODORANT RECEPTOR-RELATED"/>
    <property type="match status" value="1"/>
</dbReference>
<comment type="caution">
    <text evidence="15">The sequence shown here is derived from an EMBL/GenBank/DDBJ whole genome shotgun (WGS) entry which is preliminary data.</text>
</comment>
<dbReference type="Gene3D" id="1.20.1070.10">
    <property type="entry name" value="Rhodopsin 7-helix transmembrane proteins"/>
    <property type="match status" value="1"/>
</dbReference>
<dbReference type="SUPFAM" id="SSF81321">
    <property type="entry name" value="Family A G protein-coupled receptor-like"/>
    <property type="match status" value="1"/>
</dbReference>
<keyword evidence="12" id="KW-0807">Transducer</keyword>
<keyword evidence="8 13" id="KW-0472">Membrane</keyword>
<keyword evidence="11" id="KW-0325">Glycoprotein</keyword>
<keyword evidence="10" id="KW-0675">Receptor</keyword>
<evidence type="ECO:0000256" key="10">
    <source>
        <dbReference type="ARBA" id="ARBA00023170"/>
    </source>
</evidence>
<dbReference type="Proteomes" id="UP000736164">
    <property type="component" value="Unassembled WGS sequence"/>
</dbReference>
<evidence type="ECO:0000256" key="2">
    <source>
        <dbReference type="ARBA" id="ARBA00022475"/>
    </source>
</evidence>
<feature type="transmembrane region" description="Helical" evidence="13">
    <location>
        <begin position="100"/>
        <end position="122"/>
    </location>
</feature>
<evidence type="ECO:0000256" key="6">
    <source>
        <dbReference type="ARBA" id="ARBA00022989"/>
    </source>
</evidence>
<feature type="transmembrane region" description="Helical" evidence="13">
    <location>
        <begin position="276"/>
        <end position="296"/>
    </location>
</feature>
<feature type="transmembrane region" description="Helical" evidence="13">
    <location>
        <begin position="143"/>
        <end position="164"/>
    </location>
</feature>
<keyword evidence="4 13" id="KW-0812">Transmembrane</keyword>
<feature type="domain" description="G-protein coupled receptors family 1 profile" evidence="14">
    <location>
        <begin position="43"/>
        <end position="294"/>
    </location>
</feature>
<accession>A0A8J7NI75</accession>
<dbReference type="GO" id="GO:0004984">
    <property type="term" value="F:olfactory receptor activity"/>
    <property type="evidence" value="ECO:0007669"/>
    <property type="project" value="InterPro"/>
</dbReference>
<evidence type="ECO:0000259" key="14">
    <source>
        <dbReference type="PROSITE" id="PS50262"/>
    </source>
</evidence>
<feature type="transmembrane region" description="Helical" evidence="13">
    <location>
        <begin position="199"/>
        <end position="221"/>
    </location>
</feature>
<proteinExistence type="predicted"/>
<keyword evidence="16" id="KW-1185">Reference proteome</keyword>
<evidence type="ECO:0000256" key="11">
    <source>
        <dbReference type="ARBA" id="ARBA00023180"/>
    </source>
</evidence>
<evidence type="ECO:0000256" key="4">
    <source>
        <dbReference type="ARBA" id="ARBA00022692"/>
    </source>
</evidence>
<evidence type="ECO:0000256" key="13">
    <source>
        <dbReference type="SAM" id="Phobius"/>
    </source>
</evidence>
<evidence type="ECO:0000256" key="9">
    <source>
        <dbReference type="ARBA" id="ARBA00023157"/>
    </source>
</evidence>
<keyword evidence="7" id="KW-0297">G-protein coupled receptor</keyword>
<sequence length="330" mass="37774">MQRYQGGNISHSEFFLIGFSGLKEHRWLLFFPFFLMFALSVVANSILIFVIKTQRSLHSPMCVLIGATSVINLFLTMSFMPRMLLSFLFNWNDISLTGCLTQMFFINFTGSFQSSILLLMAIDRYVAICIPLRYNDYLNTSNCFKFVIASLLRSAIFFVVVAFLDGSLSYCNSNIIDHCFCEHMALVGLACGSTLINNIFGLLIIFLITVFDWVCVFISYVKIFISVFFKASGKSSRKAIHTCTTHIIVLFLNYIYVMIALLSYRIGNSLSPNIRVLISIMYLLFPSCFHPIIYGFKTKDIREQILKAFKSIRNNQVSVKMTDVMYNQPK</sequence>
<dbReference type="AlphaFoldDB" id="A0A8J7NI75"/>